<dbReference type="PANTHER" id="PTHR21011:SF1">
    <property type="entry name" value="SMALL RIBOSOMAL SUBUNIT PROTEIN BS6M"/>
    <property type="match status" value="1"/>
</dbReference>
<reference evidence="7 8" key="1">
    <citation type="submission" date="2012-06" db="EMBL/GenBank/DDBJ databases">
        <title>Complete sequence of Sulfurospirillum barnesii SES-3.</title>
        <authorList>
            <consortium name="US DOE Joint Genome Institute"/>
            <person name="Lucas S."/>
            <person name="Han J."/>
            <person name="Lapidus A."/>
            <person name="Cheng J.-F."/>
            <person name="Goodwin L."/>
            <person name="Pitluck S."/>
            <person name="Peters L."/>
            <person name="Ovchinnikova G."/>
            <person name="Lu M."/>
            <person name="Detter J.C."/>
            <person name="Han C."/>
            <person name="Tapia R."/>
            <person name="Land M."/>
            <person name="Hauser L."/>
            <person name="Kyrpides N."/>
            <person name="Ivanova N."/>
            <person name="Pagani I."/>
            <person name="Stolz J."/>
            <person name="Arkin A."/>
            <person name="Dehal P."/>
            <person name="Oremland R."/>
            <person name="Saltikov C."/>
            <person name="Basu P."/>
            <person name="Hollibaugh J."/>
            <person name="Newman D."/>
            <person name="Stolyar S."/>
            <person name="Hazen T."/>
            <person name="Woyke T."/>
        </authorList>
    </citation>
    <scope>NUCLEOTIDE SEQUENCE [LARGE SCALE GENOMIC DNA]</scope>
    <source>
        <strain evidence="8">ATCC 700032 / DSM 10660 / SES-3</strain>
    </source>
</reference>
<dbReference type="InterPro" id="IPR020814">
    <property type="entry name" value="Ribosomal_S6_plastid/chlpt"/>
</dbReference>
<dbReference type="OrthoDB" id="9812702at2"/>
<dbReference type="GO" id="GO:0070181">
    <property type="term" value="F:small ribosomal subunit rRNA binding"/>
    <property type="evidence" value="ECO:0007669"/>
    <property type="project" value="TreeGrafter"/>
</dbReference>
<evidence type="ECO:0000313" key="8">
    <source>
        <dbReference type="Proteomes" id="UP000006176"/>
    </source>
</evidence>
<organism evidence="7 8">
    <name type="scientific">Sulfurospirillum barnesii (strain ATCC 700032 / DSM 10660 / SES-3)</name>
    <dbReference type="NCBI Taxonomy" id="760154"/>
    <lineage>
        <taxon>Bacteria</taxon>
        <taxon>Pseudomonadati</taxon>
        <taxon>Campylobacterota</taxon>
        <taxon>Epsilonproteobacteria</taxon>
        <taxon>Campylobacterales</taxon>
        <taxon>Sulfurospirillaceae</taxon>
        <taxon>Sulfurospirillum</taxon>
    </lineage>
</organism>
<dbReference type="EMBL" id="CP003333">
    <property type="protein sequence ID" value="AFL68221.1"/>
    <property type="molecule type" value="Genomic_DNA"/>
</dbReference>
<dbReference type="PANTHER" id="PTHR21011">
    <property type="entry name" value="MITOCHONDRIAL 28S RIBOSOMAL PROTEIN S6"/>
    <property type="match status" value="1"/>
</dbReference>
<dbReference type="CDD" id="cd00473">
    <property type="entry name" value="bS6"/>
    <property type="match status" value="1"/>
</dbReference>
<dbReference type="GO" id="GO:0022627">
    <property type="term" value="C:cytosolic small ribosomal subunit"/>
    <property type="evidence" value="ECO:0007669"/>
    <property type="project" value="TreeGrafter"/>
</dbReference>
<dbReference type="RefSeq" id="WP_014769100.1">
    <property type="nucleotide sequence ID" value="NC_018002.1"/>
</dbReference>
<keyword evidence="8" id="KW-1185">Reference proteome</keyword>
<protein>
    <recommendedName>
        <fullName evidence="5 6">Small ribosomal subunit protein bS6</fullName>
    </recommendedName>
</protein>
<keyword evidence="3 6" id="KW-0687">Ribonucleoprotein</keyword>
<dbReference type="HAMAP" id="MF_00360">
    <property type="entry name" value="Ribosomal_bS6"/>
    <property type="match status" value="1"/>
</dbReference>
<dbReference type="STRING" id="760154.Sulba_0920"/>
<dbReference type="GO" id="GO:0006412">
    <property type="term" value="P:translation"/>
    <property type="evidence" value="ECO:0007669"/>
    <property type="project" value="UniProtKB-UniRule"/>
</dbReference>
<dbReference type="InterPro" id="IPR035980">
    <property type="entry name" value="Ribosomal_bS6_sf"/>
</dbReference>
<evidence type="ECO:0000256" key="5">
    <source>
        <dbReference type="ARBA" id="ARBA00035294"/>
    </source>
</evidence>
<dbReference type="AlphaFoldDB" id="I3XW97"/>
<dbReference type="InterPro" id="IPR014717">
    <property type="entry name" value="Transl_elong_EF1B/ribsomal_bS6"/>
</dbReference>
<gene>
    <name evidence="6" type="primary">rpsF</name>
    <name evidence="7" type="ordered locus">Sulba_0920</name>
</gene>
<comment type="similarity">
    <text evidence="1 6">Belongs to the bacterial ribosomal protein bS6 family.</text>
</comment>
<comment type="function">
    <text evidence="4 6">Binds together with bS18 to 16S ribosomal RNA.</text>
</comment>
<dbReference type="KEGG" id="sba:Sulba_0920"/>
<dbReference type="InterPro" id="IPR000529">
    <property type="entry name" value="Ribosomal_bS6"/>
</dbReference>
<evidence type="ECO:0000256" key="3">
    <source>
        <dbReference type="ARBA" id="ARBA00023274"/>
    </source>
</evidence>
<evidence type="ECO:0000256" key="4">
    <source>
        <dbReference type="ARBA" id="ARBA00035104"/>
    </source>
</evidence>
<name>I3XW97_SULBS</name>
<dbReference type="GO" id="GO:0003735">
    <property type="term" value="F:structural constituent of ribosome"/>
    <property type="evidence" value="ECO:0007669"/>
    <property type="project" value="InterPro"/>
</dbReference>
<proteinExistence type="inferred from homology"/>
<dbReference type="eggNOG" id="COG0360">
    <property type="taxonomic scope" value="Bacteria"/>
</dbReference>
<dbReference type="HOGENOM" id="CLU_113441_4_1_7"/>
<keyword evidence="2 6" id="KW-0689">Ribosomal protein</keyword>
<dbReference type="NCBIfam" id="TIGR00166">
    <property type="entry name" value="S6"/>
    <property type="match status" value="1"/>
</dbReference>
<evidence type="ECO:0000256" key="6">
    <source>
        <dbReference type="HAMAP-Rule" id="MF_00360"/>
    </source>
</evidence>
<sequence length="134" mass="15532">MRHYELLVVVKPTLTVEELQAKLTYLKEILEKNGAVITATLEMGTRKLAYQIDKFERGTYVVFYFTAPTAAIAEVERLIRITEEFIRFMTVKFENQKELRFWNKQVEKITKKSDAPAPVVEAKEIVEETVSTEA</sequence>
<dbReference type="Proteomes" id="UP000006176">
    <property type="component" value="Chromosome"/>
</dbReference>
<dbReference type="SUPFAM" id="SSF54995">
    <property type="entry name" value="Ribosomal protein S6"/>
    <property type="match status" value="1"/>
</dbReference>
<dbReference type="PATRIC" id="fig|760154.4.peg.921"/>
<evidence type="ECO:0000256" key="2">
    <source>
        <dbReference type="ARBA" id="ARBA00022980"/>
    </source>
</evidence>
<keyword evidence="6" id="KW-0699">rRNA-binding</keyword>
<dbReference type="Gene3D" id="3.30.70.60">
    <property type="match status" value="1"/>
</dbReference>
<keyword evidence="6" id="KW-0694">RNA-binding</keyword>
<evidence type="ECO:0000256" key="1">
    <source>
        <dbReference type="ARBA" id="ARBA00009512"/>
    </source>
</evidence>
<evidence type="ECO:0000313" key="7">
    <source>
        <dbReference type="EMBL" id="AFL68221.1"/>
    </source>
</evidence>
<accession>I3XW97</accession>
<dbReference type="Pfam" id="PF01250">
    <property type="entry name" value="Ribosomal_S6"/>
    <property type="match status" value="1"/>
</dbReference>